<gene>
    <name evidence="1" type="ORF">CUV01_13135</name>
</gene>
<proteinExistence type="predicted"/>
<dbReference type="PANTHER" id="PTHR42685">
    <property type="entry name" value="GERANYLGERANYL DIPHOSPHATE REDUCTASE"/>
    <property type="match status" value="1"/>
</dbReference>
<dbReference type="PRINTS" id="PR00420">
    <property type="entry name" value="RNGMNOXGNASE"/>
</dbReference>
<dbReference type="PANTHER" id="PTHR42685:SF22">
    <property type="entry name" value="CONDITIONED MEDIUM FACTOR RECEPTOR 1"/>
    <property type="match status" value="1"/>
</dbReference>
<sequence length="410" mass="44475">MRKLVRMAKPGDQEFDVIVLGGGPAGSVFAWLAARDGRRVALVDPCRVVPRTEGLSPRLRDWMQRTGLYDPQAIGAVEARRTSDWNGNATAINSELIVDRAALDHHLRDMARRAGATLIRDSGAPGPGQVQLAGQKVMHGRFIIDARGRRAGQGTRRSHRGPATIAIGAGVQLETGQGAGTWVIPLDQGWLWLARRDDGSGWVQLVLDAADPMGQSPDQRLRSGLEAAAERLPVIHSVHQDLLVRDATPVLGAPSDDLGVMAIGDAASAMDPLSGHGLFWAVSSALTATAVRRTLEQREDAETVAMARRFLRQRHEDVYPRQARLGRDFIRSQTARLHLPFWQRRAAFPDDIPIASDRITSSLARRIIVENGLLTAAEVVLTPHAPAGVAWVGTQKAADLFRAASAGRDR</sequence>
<evidence type="ECO:0000313" key="2">
    <source>
        <dbReference type="Proteomes" id="UP000233742"/>
    </source>
</evidence>
<protein>
    <submittedName>
        <fullName evidence="1">Pilus assembly protein CpaD</fullName>
    </submittedName>
</protein>
<reference evidence="1 2" key="1">
    <citation type="submission" date="2017-12" db="EMBL/GenBank/DDBJ databases">
        <authorList>
            <person name="Hurst M.R.H."/>
        </authorList>
    </citation>
    <scope>NUCLEOTIDE SEQUENCE [LARGE SCALE GENOMIC DNA]</scope>
    <source>
        <strain evidence="1 2">BM15</strain>
    </source>
</reference>
<dbReference type="SUPFAM" id="SSF51905">
    <property type="entry name" value="FAD/NAD(P)-binding domain"/>
    <property type="match status" value="1"/>
</dbReference>
<name>A0A2K9EGV9_9RHOB</name>
<dbReference type="InterPro" id="IPR036188">
    <property type="entry name" value="FAD/NAD-bd_sf"/>
</dbReference>
<dbReference type="InterPro" id="IPR050407">
    <property type="entry name" value="Geranylgeranyl_reductase"/>
</dbReference>
<keyword evidence="2" id="KW-1185">Reference proteome</keyword>
<organism evidence="1 2">
    <name type="scientific">Paracoccus tegillarcae</name>
    <dbReference type="NCBI Taxonomy" id="1529068"/>
    <lineage>
        <taxon>Bacteria</taxon>
        <taxon>Pseudomonadati</taxon>
        <taxon>Pseudomonadota</taxon>
        <taxon>Alphaproteobacteria</taxon>
        <taxon>Rhodobacterales</taxon>
        <taxon>Paracoccaceae</taxon>
        <taxon>Paracoccus</taxon>
    </lineage>
</organism>
<dbReference type="Proteomes" id="UP000233742">
    <property type="component" value="Chromosome"/>
</dbReference>
<accession>A0A2K9EGV9</accession>
<dbReference type="AlphaFoldDB" id="A0A2K9EGV9"/>
<dbReference type="KEGG" id="paro:CUV01_13135"/>
<evidence type="ECO:0000313" key="1">
    <source>
        <dbReference type="EMBL" id="AUH34210.1"/>
    </source>
</evidence>
<dbReference type="Gene3D" id="3.50.50.60">
    <property type="entry name" value="FAD/NAD(P)-binding domain"/>
    <property type="match status" value="1"/>
</dbReference>
<dbReference type="EMBL" id="CP025408">
    <property type="protein sequence ID" value="AUH34210.1"/>
    <property type="molecule type" value="Genomic_DNA"/>
</dbReference>